<evidence type="ECO:0008006" key="5">
    <source>
        <dbReference type="Google" id="ProtNLM"/>
    </source>
</evidence>
<dbReference type="Proteomes" id="UP000217144">
    <property type="component" value="Chromosome"/>
</dbReference>
<dbReference type="EMBL" id="CP016769">
    <property type="protein sequence ID" value="ASY10072.1"/>
    <property type="molecule type" value="Genomic_DNA"/>
</dbReference>
<dbReference type="PROSITE" id="PS51257">
    <property type="entry name" value="PROKAR_LIPOPROTEIN"/>
    <property type="match status" value="1"/>
</dbReference>
<evidence type="ECO:0000313" key="4">
    <source>
        <dbReference type="Proteomes" id="UP000217144"/>
    </source>
</evidence>
<keyword evidence="2" id="KW-0732">Signal</keyword>
<feature type="signal peptide" evidence="2">
    <location>
        <begin position="1"/>
        <end position="22"/>
    </location>
</feature>
<reference evidence="3 4" key="1">
    <citation type="submission" date="2016-07" db="EMBL/GenBank/DDBJ databases">
        <title>High microdiversification within the ubiquitous acI lineage of Actinobacteria.</title>
        <authorList>
            <person name="Neuenschwander S.M."/>
            <person name="Salcher M."/>
            <person name="Ghai R."/>
            <person name="Pernthaler J."/>
        </authorList>
    </citation>
    <scope>NUCLEOTIDE SEQUENCE [LARGE SCALE GENOMIC DNA]</scope>
    <source>
        <strain evidence="3">MMS-21-148</strain>
    </source>
</reference>
<proteinExistence type="predicted"/>
<feature type="region of interest" description="Disordered" evidence="1">
    <location>
        <begin position="159"/>
        <end position="178"/>
    </location>
</feature>
<evidence type="ECO:0000256" key="2">
    <source>
        <dbReference type="SAM" id="SignalP"/>
    </source>
</evidence>
<gene>
    <name evidence="3" type="ORF">A1s21148_00540</name>
</gene>
<protein>
    <recommendedName>
        <fullName evidence="5">DUF461 domain-containing protein</fullName>
    </recommendedName>
</protein>
<keyword evidence="4" id="KW-1185">Reference proteome</keyword>
<dbReference type="KEGG" id="plan:A1s21148_00540"/>
<organism evidence="3 4">
    <name type="scientific">Candidatus Planktophila lacus</name>
    <dbReference type="NCBI Taxonomy" id="1884913"/>
    <lineage>
        <taxon>Bacteria</taxon>
        <taxon>Bacillati</taxon>
        <taxon>Actinomycetota</taxon>
        <taxon>Actinomycetes</taxon>
        <taxon>Candidatus Nanopelagicales</taxon>
        <taxon>Candidatus Nanopelagicaceae</taxon>
        <taxon>Candidatus Planktophila</taxon>
    </lineage>
</organism>
<sequence>MPRTKKALTSLIAISLALTLTACGPGQDAPTRMIKQVTDGVELSLKDNGVDIEILNLLLVATETGDAVLVGTIVNQGDTEDKLLGIAVGSNQAVLTGESALKKNQPIRFEGDTANAKAVFYGVSPVAGRHVKLSLGFARAGYVTAEVIIRDKRDDYRNVTSGAATPAPTSSPDSQPLQ</sequence>
<dbReference type="RefSeq" id="WP_095670559.1">
    <property type="nucleotide sequence ID" value="NZ_CP016769.1"/>
</dbReference>
<evidence type="ECO:0000313" key="3">
    <source>
        <dbReference type="EMBL" id="ASY10072.1"/>
    </source>
</evidence>
<evidence type="ECO:0000256" key="1">
    <source>
        <dbReference type="SAM" id="MobiDB-lite"/>
    </source>
</evidence>
<feature type="chain" id="PRO_5042090431" description="DUF461 domain-containing protein" evidence="2">
    <location>
        <begin position="23"/>
        <end position="178"/>
    </location>
</feature>
<dbReference type="AlphaFoldDB" id="A0AAC9YPI0"/>
<accession>A0AAC9YPI0</accession>
<name>A0AAC9YPI0_9ACTN</name>